<dbReference type="OrthoDB" id="3395172at2"/>
<dbReference type="RefSeq" id="WP_118928725.1">
    <property type="nucleotide sequence ID" value="NZ_QXGH01000043.1"/>
</dbReference>
<keyword evidence="4" id="KW-1185">Reference proteome</keyword>
<dbReference type="GO" id="GO:0016020">
    <property type="term" value="C:membrane"/>
    <property type="evidence" value="ECO:0007669"/>
    <property type="project" value="UniProtKB-SubCell"/>
</dbReference>
<dbReference type="AlphaFoldDB" id="A0A417XT29"/>
<comment type="caution">
    <text evidence="3">The sequence shown here is derived from an EMBL/GenBank/DDBJ whole genome shotgun (WGS) entry which is preliminary data.</text>
</comment>
<evidence type="ECO:0000256" key="1">
    <source>
        <dbReference type="ARBA" id="ARBA00004370"/>
    </source>
</evidence>
<evidence type="ECO:0008006" key="5">
    <source>
        <dbReference type="Google" id="ProtNLM"/>
    </source>
</evidence>
<name>A0A417XT29_9ACTN</name>
<keyword evidence="2" id="KW-0472">Membrane</keyword>
<dbReference type="PANTHER" id="PTHR37042">
    <property type="entry name" value="OUTER MEMBRANE PROTEIN RV1973"/>
    <property type="match status" value="1"/>
</dbReference>
<evidence type="ECO:0000313" key="4">
    <source>
        <dbReference type="Proteomes" id="UP000283644"/>
    </source>
</evidence>
<dbReference type="EMBL" id="QXGH01000043">
    <property type="protein sequence ID" value="RHW23619.1"/>
    <property type="molecule type" value="Genomic_DNA"/>
</dbReference>
<dbReference type="Proteomes" id="UP000283644">
    <property type="component" value="Unassembled WGS sequence"/>
</dbReference>
<protein>
    <recommendedName>
        <fullName evidence="5">Mce-associated membrane protein</fullName>
    </recommendedName>
</protein>
<reference evidence="3 4" key="1">
    <citation type="submission" date="2018-09" db="EMBL/GenBank/DDBJ databases">
        <title>Genome sequencing of Nocardioides immobilis CCTCC AB 2017083 for comparison to Nocardioides silvaticus.</title>
        <authorList>
            <person name="Li C."/>
            <person name="Wang G."/>
        </authorList>
    </citation>
    <scope>NUCLEOTIDE SEQUENCE [LARGE SCALE GENOMIC DNA]</scope>
    <source>
        <strain evidence="3 4">CCTCC AB 2017083</strain>
    </source>
</reference>
<proteinExistence type="predicted"/>
<dbReference type="PANTHER" id="PTHR37042:SF4">
    <property type="entry name" value="OUTER MEMBRANE PROTEIN RV1973"/>
    <property type="match status" value="1"/>
</dbReference>
<comment type="subcellular location">
    <subcellularLocation>
        <location evidence="1">Membrane</location>
    </subcellularLocation>
</comment>
<evidence type="ECO:0000313" key="3">
    <source>
        <dbReference type="EMBL" id="RHW23619.1"/>
    </source>
</evidence>
<sequence length="173" mass="18755">MSKRALRKPFSELRVRVSWQTGLLALVVVALLAVAGHRALAWQDERQRATDEKDAAAAATAEVEGLIEVSGATSEQDLDKLLDGATAEFRTELEAQADRLRKALSKNKVTATGDVVSAGVVNLEDGRATVIVAAVGTVENDQTAEAEPRNYRLRVDLQQDDDRWLVSGLEFVA</sequence>
<gene>
    <name evidence="3" type="ORF">D0Z08_28760</name>
</gene>
<accession>A0A417XT29</accession>
<evidence type="ECO:0000256" key="2">
    <source>
        <dbReference type="ARBA" id="ARBA00023136"/>
    </source>
</evidence>
<organism evidence="3 4">
    <name type="scientific">Nocardioides immobilis</name>
    <dbReference type="NCBI Taxonomy" id="2049295"/>
    <lineage>
        <taxon>Bacteria</taxon>
        <taxon>Bacillati</taxon>
        <taxon>Actinomycetota</taxon>
        <taxon>Actinomycetes</taxon>
        <taxon>Propionibacteriales</taxon>
        <taxon>Nocardioidaceae</taxon>
        <taxon>Nocardioides</taxon>
    </lineage>
</organism>